<comment type="similarity">
    <text evidence="2">Belongs to the glycosyl hydrolase 51 family.</text>
</comment>
<evidence type="ECO:0000256" key="5">
    <source>
        <dbReference type="ARBA" id="ARBA00022801"/>
    </source>
</evidence>
<evidence type="ECO:0000313" key="10">
    <source>
        <dbReference type="Proteomes" id="UP000000628"/>
    </source>
</evidence>
<keyword evidence="6" id="KW-0119">Carbohydrate metabolism</keyword>
<dbReference type="InterPro" id="IPR010720">
    <property type="entry name" value="Alpha-L-AF_C"/>
</dbReference>
<dbReference type="AlphaFoldDB" id="C7R0C0"/>
<evidence type="ECO:0000256" key="7">
    <source>
        <dbReference type="ARBA" id="ARBA00023295"/>
    </source>
</evidence>
<dbReference type="SMART" id="SM00813">
    <property type="entry name" value="Alpha-L-AF_C"/>
    <property type="match status" value="1"/>
</dbReference>
<evidence type="ECO:0000256" key="6">
    <source>
        <dbReference type="ARBA" id="ARBA00023277"/>
    </source>
</evidence>
<dbReference type="PANTHER" id="PTHR43576">
    <property type="entry name" value="ALPHA-L-ARABINOFURANOSIDASE C-RELATED"/>
    <property type="match status" value="1"/>
</dbReference>
<dbReference type="EC" id="3.2.1.55" evidence="4"/>
<dbReference type="STRING" id="471856.Jden_0515"/>
<evidence type="ECO:0000259" key="8">
    <source>
        <dbReference type="SMART" id="SM00813"/>
    </source>
</evidence>
<dbReference type="SUPFAM" id="SSF51011">
    <property type="entry name" value="Glycosyl hydrolase domain"/>
    <property type="match status" value="1"/>
</dbReference>
<dbReference type="Gene3D" id="2.60.40.1180">
    <property type="entry name" value="Golgi alpha-mannosidase II"/>
    <property type="match status" value="1"/>
</dbReference>
<dbReference type="Pfam" id="PF06964">
    <property type="entry name" value="Alpha-L-AF_C"/>
    <property type="match status" value="1"/>
</dbReference>
<sequence>MSTARLHLDPAFTVGPVRRRTFGAFVEHLGRCVYEGIYEPEHPSADADGFRTDVLELTKELGVSSVRYPGGNFVSGYRWEDGIGPREERPVRLDLAWHSSDPNHVGVDEYMAWCEKAGVEPMMAVNLGTRGVQEALDLLEYCNVPGGTYWSDLRRKNGREEPYRITMWCLGNEMDGPWQIGHKTAEEYARLATETARAMRMIDPTIELIVCGSSASDMETFGAWEATVLNEAYEQVDMISAHAYYWEKDGDLASFMASAVNMDHFIDSVTAAADWVRAVKKTDKRIMISFDEWNVWYMDRAESVPPKGDDWPVAPVLLEDHYNVADAVVVGNLLISLLRHTDRVASASLAQLVNVIAPIMTEKSGRAYKQTTFHPFALTSQFARGDVLQVGIDSPTMTTARFGEVPTIDAVATRDPDTGETSVFVVNRALEGETTISIDTRALTEWADTELTGVSASTYAHSDHTWQATADDDATVAVQTNESATREGHTVTVTVPAISWTHLHLTR</sequence>
<keyword evidence="10" id="KW-1185">Reference proteome</keyword>
<dbReference type="Pfam" id="PF22848">
    <property type="entry name" value="ASD1_dom"/>
    <property type="match status" value="1"/>
</dbReference>
<dbReference type="Proteomes" id="UP000000628">
    <property type="component" value="Chromosome"/>
</dbReference>
<keyword evidence="5 9" id="KW-0378">Hydrolase</keyword>
<evidence type="ECO:0000313" key="9">
    <source>
        <dbReference type="EMBL" id="ACV08179.1"/>
    </source>
</evidence>
<comment type="catalytic activity">
    <reaction evidence="1">
        <text>Hydrolysis of terminal non-reducing alpha-L-arabinofuranoside residues in alpha-L-arabinosides.</text>
        <dbReference type="EC" id="3.2.1.55"/>
    </reaction>
</comment>
<evidence type="ECO:0000256" key="1">
    <source>
        <dbReference type="ARBA" id="ARBA00001462"/>
    </source>
</evidence>
<dbReference type="KEGG" id="jde:Jden_0515"/>
<dbReference type="OrthoDB" id="9758333at2"/>
<dbReference type="Gene3D" id="3.20.20.80">
    <property type="entry name" value="Glycosidases"/>
    <property type="match status" value="1"/>
</dbReference>
<evidence type="ECO:0000256" key="4">
    <source>
        <dbReference type="ARBA" id="ARBA00012670"/>
    </source>
</evidence>
<dbReference type="GO" id="GO:0000272">
    <property type="term" value="P:polysaccharide catabolic process"/>
    <property type="evidence" value="ECO:0007669"/>
    <property type="project" value="TreeGrafter"/>
</dbReference>
<organism evidence="9 10">
    <name type="scientific">Jonesia denitrificans (strain ATCC 14870 / DSM 20603 / BCRC 15368 / CIP 55.134 / JCM 11481 / NBRC 15587 / NCTC 10816 / Prevot 55134)</name>
    <name type="common">Listeria denitrificans</name>
    <dbReference type="NCBI Taxonomy" id="471856"/>
    <lineage>
        <taxon>Bacteria</taxon>
        <taxon>Bacillati</taxon>
        <taxon>Actinomycetota</taxon>
        <taxon>Actinomycetes</taxon>
        <taxon>Micrococcales</taxon>
        <taxon>Jonesiaceae</taxon>
        <taxon>Jonesia</taxon>
    </lineage>
</organism>
<name>C7R0C0_JONDD</name>
<dbReference type="CAZy" id="GH51">
    <property type="family name" value="Glycoside Hydrolase Family 51"/>
</dbReference>
<dbReference type="SUPFAM" id="SSF51445">
    <property type="entry name" value="(Trans)glycosidases"/>
    <property type="match status" value="1"/>
</dbReference>
<reference evidence="9 10" key="1">
    <citation type="journal article" date="2009" name="Stand. Genomic Sci.">
        <title>Complete genome sequence of Jonesia denitrificans type strain (Prevot 55134).</title>
        <authorList>
            <person name="Pukall R."/>
            <person name="Gehrich-Schroter G."/>
            <person name="Lapidus A."/>
            <person name="Nolan M."/>
            <person name="Glavina Del Rio T."/>
            <person name="Lucas S."/>
            <person name="Chen F."/>
            <person name="Tice H."/>
            <person name="Pitluck S."/>
            <person name="Cheng J.F."/>
            <person name="Copeland A."/>
            <person name="Saunders E."/>
            <person name="Brettin T."/>
            <person name="Detter J.C."/>
            <person name="Bruce D."/>
            <person name="Goodwin L."/>
            <person name="Pati A."/>
            <person name="Ivanova N."/>
            <person name="Mavromatis K."/>
            <person name="Ovchinnikova G."/>
            <person name="Chen A."/>
            <person name="Palaniappan K."/>
            <person name="Land M."/>
            <person name="Hauser L."/>
            <person name="Chang Y.J."/>
            <person name="Jeffries C.D."/>
            <person name="Chain P."/>
            <person name="Goker M."/>
            <person name="Bristow J."/>
            <person name="Eisen J.A."/>
            <person name="Markowitz V."/>
            <person name="Hugenholtz P."/>
            <person name="Kyrpides N.C."/>
            <person name="Klenk H.P."/>
            <person name="Han C."/>
        </authorList>
    </citation>
    <scope>NUCLEOTIDE SEQUENCE [LARGE SCALE GENOMIC DNA]</scope>
    <source>
        <strain evidence="10">ATCC 14870 / DSM 20603 / BCRC 15368 / CIP 55.134 / JCM 11481 / NBRC 15587 / NCTC 10816 / Prevot 55134</strain>
    </source>
</reference>
<proteinExistence type="inferred from homology"/>
<dbReference type="InterPro" id="IPR013780">
    <property type="entry name" value="Glyco_hydro_b"/>
</dbReference>
<dbReference type="HOGENOM" id="CLU_017810_1_1_11"/>
<gene>
    <name evidence="9" type="ordered locus">Jden_0515</name>
</gene>
<dbReference type="GO" id="GO:0046556">
    <property type="term" value="F:alpha-L-arabinofuranosidase activity"/>
    <property type="evidence" value="ECO:0007669"/>
    <property type="project" value="UniProtKB-EC"/>
</dbReference>
<keyword evidence="7 9" id="KW-0326">Glycosidase</keyword>
<dbReference type="GO" id="GO:0046373">
    <property type="term" value="P:L-arabinose metabolic process"/>
    <property type="evidence" value="ECO:0007669"/>
    <property type="project" value="InterPro"/>
</dbReference>
<dbReference type="InterPro" id="IPR017853">
    <property type="entry name" value="GH"/>
</dbReference>
<accession>C7R0C0</accession>
<dbReference type="PANTHER" id="PTHR43576:SF3">
    <property type="entry name" value="ALPHA-L-ARABINOFURANOSIDASE C"/>
    <property type="match status" value="1"/>
</dbReference>
<comment type="subunit">
    <text evidence="3">Homohexamer; trimer of dimers.</text>
</comment>
<dbReference type="RefSeq" id="WP_015770808.1">
    <property type="nucleotide sequence ID" value="NC_013174.1"/>
</dbReference>
<protein>
    <recommendedName>
        <fullName evidence="4">non-reducing end alpha-L-arabinofuranosidase</fullName>
        <ecNumber evidence="4">3.2.1.55</ecNumber>
    </recommendedName>
</protein>
<feature type="domain" description="Alpha-L-arabinofuranosidase C-terminal" evidence="8">
    <location>
        <begin position="291"/>
        <end position="499"/>
    </location>
</feature>
<evidence type="ECO:0000256" key="2">
    <source>
        <dbReference type="ARBA" id="ARBA00007186"/>
    </source>
</evidence>
<dbReference type="EMBL" id="CP001706">
    <property type="protein sequence ID" value="ACV08179.1"/>
    <property type="molecule type" value="Genomic_DNA"/>
</dbReference>
<dbReference type="eggNOG" id="COG3534">
    <property type="taxonomic scope" value="Bacteria"/>
</dbReference>
<dbReference type="InterPro" id="IPR055235">
    <property type="entry name" value="ASD1_cat"/>
</dbReference>
<evidence type="ECO:0000256" key="3">
    <source>
        <dbReference type="ARBA" id="ARBA00011165"/>
    </source>
</evidence>